<feature type="domain" description="Gliding motility-associated protein GldM second immunoglobulin-like" evidence="5">
    <location>
        <begin position="245"/>
        <end position="321"/>
    </location>
</feature>
<keyword evidence="7" id="KW-1185">Reference proteome</keyword>
<dbReference type="Pfam" id="PF21602">
    <property type="entry name" value="GldM_3rd"/>
    <property type="match status" value="1"/>
</dbReference>
<dbReference type="AlphaFoldDB" id="F3PVS3"/>
<evidence type="ECO:0000259" key="3">
    <source>
        <dbReference type="Pfam" id="PF12080"/>
    </source>
</evidence>
<dbReference type="Pfam" id="PF12081">
    <property type="entry name" value="GldM_1st"/>
    <property type="match status" value="1"/>
</dbReference>
<dbReference type="EMBL" id="AFBN01000082">
    <property type="protein sequence ID" value="EGF53437.1"/>
    <property type="molecule type" value="Genomic_DNA"/>
</dbReference>
<evidence type="ECO:0000256" key="2">
    <source>
        <dbReference type="SAM" id="Phobius"/>
    </source>
</evidence>
<dbReference type="GeneID" id="86050310"/>
<feature type="transmembrane region" description="Helical" evidence="2">
    <location>
        <begin position="12"/>
        <end position="29"/>
    </location>
</feature>
<dbReference type="InterPro" id="IPR048406">
    <property type="entry name" value="GldM_Ig-like-2"/>
</dbReference>
<proteinExistence type="predicted"/>
<protein>
    <submittedName>
        <fullName evidence="6">Gliding motility-associated protein GldM</fullName>
    </submittedName>
</protein>
<gene>
    <name evidence="6" type="ORF">HMPREF9446_02851</name>
</gene>
<sequence length="439" mass="48950">MSKYVMPPRQKMINLIYVVLIAMLGINISKDALEGYDLLSNDYHPQIALLQAYNANLLTRLEEKRPDQQAAGSEINEKTEAIRRELNELKEKIAQAADRDKYQKGKLANKDELNAVSDVMLSAGRGKSLKENIQSYKELISGLIGNEERKNLISSYLDVTPEKSGFSWEKETFSYLPANAGIAVLDKMEQELLTCQKETLQALIEGDGKRPEPQPGITVIGEDQIFINGEPTDVLPNGTIKVPMVQITPELTSTLYKECENRLHFISIGVPKQNLKVTMQHGKVIERNGQYLAIPDNRAQAASITVSNGKETLARYDYAVKELPDPIPYVVYTDKGKKELYKGNVPLSRSKAQSMSELIATAPEGPQIDYRILSFETVFIKSGSNKVITLKNKGNKLSEEQRKIIGQLQTGDKFYITSITVSGGKKNNEQIASINIVLI</sequence>
<feature type="domain" description="Gliding motility-associated protein GldM C-terminal" evidence="3">
    <location>
        <begin position="324"/>
        <end position="436"/>
    </location>
</feature>
<keyword evidence="2" id="KW-1133">Transmembrane helix</keyword>
<dbReference type="InterPro" id="IPR022720">
    <property type="entry name" value="Motility-assoc_prot_GldM_N"/>
</dbReference>
<keyword evidence="2" id="KW-0812">Transmembrane</keyword>
<evidence type="ECO:0000313" key="7">
    <source>
        <dbReference type="Proteomes" id="UP000003416"/>
    </source>
</evidence>
<dbReference type="RefSeq" id="WP_009126090.1">
    <property type="nucleotide sequence ID" value="NZ_GL882676.1"/>
</dbReference>
<keyword evidence="1" id="KW-0175">Coiled coil</keyword>
<dbReference type="InterPro" id="IPR022719">
    <property type="entry name" value="Motility-assoc_prot_GldM_C"/>
</dbReference>
<accession>F3PVS3</accession>
<dbReference type="eggNOG" id="ENOG502Z7S0">
    <property type="taxonomic scope" value="Bacteria"/>
</dbReference>
<comment type="caution">
    <text evidence="6">The sequence shown here is derived from an EMBL/GenBank/DDBJ whole genome shotgun (WGS) entry which is preliminary data.</text>
</comment>
<reference evidence="6 7" key="1">
    <citation type="submission" date="2011-02" db="EMBL/GenBank/DDBJ databases">
        <authorList>
            <person name="Weinstock G."/>
            <person name="Sodergren E."/>
            <person name="Clifton S."/>
            <person name="Fulton L."/>
            <person name="Fulton B."/>
            <person name="Courtney L."/>
            <person name="Fronick C."/>
            <person name="Harrison M."/>
            <person name="Strong C."/>
            <person name="Farmer C."/>
            <person name="Delahaunty K."/>
            <person name="Markovic C."/>
            <person name="Hall O."/>
            <person name="Minx P."/>
            <person name="Tomlinson C."/>
            <person name="Mitreva M."/>
            <person name="Hou S."/>
            <person name="Chen J."/>
            <person name="Wollam A."/>
            <person name="Pepin K.H."/>
            <person name="Johnson M."/>
            <person name="Bhonagiri V."/>
            <person name="Zhang X."/>
            <person name="Suruliraj S."/>
            <person name="Warren W."/>
            <person name="Chinwalla A."/>
            <person name="Mardis E.R."/>
            <person name="Wilson R.K."/>
        </authorList>
    </citation>
    <scope>NUCLEOTIDE SEQUENCE [LARGE SCALE GENOMIC DNA]</scope>
    <source>
        <strain evidence="6 7">YIT 12057</strain>
    </source>
</reference>
<organism evidence="6 7">
    <name type="scientific">Bacteroides fluxus YIT 12057</name>
    <dbReference type="NCBI Taxonomy" id="763034"/>
    <lineage>
        <taxon>Bacteria</taxon>
        <taxon>Pseudomonadati</taxon>
        <taxon>Bacteroidota</taxon>
        <taxon>Bacteroidia</taxon>
        <taxon>Bacteroidales</taxon>
        <taxon>Bacteroidaceae</taxon>
        <taxon>Bacteroides</taxon>
    </lineage>
</organism>
<dbReference type="HOGENOM" id="CLU_039600_0_0_10"/>
<evidence type="ECO:0000313" key="6">
    <source>
        <dbReference type="EMBL" id="EGF53437.1"/>
    </source>
</evidence>
<keyword evidence="2" id="KW-0472">Membrane</keyword>
<evidence type="ECO:0000259" key="4">
    <source>
        <dbReference type="Pfam" id="PF12081"/>
    </source>
</evidence>
<dbReference type="Pfam" id="PF12080">
    <property type="entry name" value="GldM_4th"/>
    <property type="match status" value="1"/>
</dbReference>
<dbReference type="STRING" id="763034.HMPREF9446_02851"/>
<evidence type="ECO:0000256" key="1">
    <source>
        <dbReference type="SAM" id="Coils"/>
    </source>
</evidence>
<dbReference type="Proteomes" id="UP000003416">
    <property type="component" value="Unassembled WGS sequence"/>
</dbReference>
<evidence type="ECO:0000259" key="5">
    <source>
        <dbReference type="Pfam" id="PF21602"/>
    </source>
</evidence>
<name>F3PVS3_9BACE</name>
<feature type="coiled-coil region" evidence="1">
    <location>
        <begin position="72"/>
        <end position="99"/>
    </location>
</feature>
<feature type="domain" description="Gliding motility-associated protein GldM N-terminal" evidence="4">
    <location>
        <begin position="33"/>
        <end position="205"/>
    </location>
</feature>